<evidence type="ECO:0000313" key="1">
    <source>
        <dbReference type="EMBL" id="QUH29270.1"/>
    </source>
</evidence>
<organism evidence="1 2">
    <name type="scientific">Vallitalea guaymasensis</name>
    <dbReference type="NCBI Taxonomy" id="1185412"/>
    <lineage>
        <taxon>Bacteria</taxon>
        <taxon>Bacillati</taxon>
        <taxon>Bacillota</taxon>
        <taxon>Clostridia</taxon>
        <taxon>Lachnospirales</taxon>
        <taxon>Vallitaleaceae</taxon>
        <taxon>Vallitalea</taxon>
    </lineage>
</organism>
<accession>A0A8J8MAS3</accession>
<dbReference type="AlphaFoldDB" id="A0A8J8MAS3"/>
<dbReference type="RefSeq" id="WP_212693383.1">
    <property type="nucleotide sequence ID" value="NZ_CP058561.1"/>
</dbReference>
<name>A0A8J8MAS3_9FIRM</name>
<sequence>MKFLGTSAADSIPNLHCQCAHCMEARKRKGKDIRMRASFLLDENNLIDIGQDINAQSQKFELELYKLKNIFITHSHEDHFSLNELLNISHAHKNGGAKGREKLNVYLSKPAYGYMEKLYAAMRTSPFNESTESQYVNFIPLDYFENYEVGDMKIYTLKGNHDAYGEGEKSINYIFTFKNGVKVLYASDTGYYPDETFEHLEGKMDYVIMECCTTDSKNKGKRAGSHLDIKGYLEMLDEFKKRNFIDENTKIYATHMSHSHDLMHQELQDTFDKTDYKVVVAYDGLDIC</sequence>
<dbReference type="InterPro" id="IPR036866">
    <property type="entry name" value="RibonucZ/Hydroxyglut_hydro"/>
</dbReference>
<dbReference type="PANTHER" id="PTHR42663">
    <property type="entry name" value="HYDROLASE C777.06C-RELATED-RELATED"/>
    <property type="match status" value="1"/>
</dbReference>
<dbReference type="PANTHER" id="PTHR42663:SF6">
    <property type="entry name" value="HYDROLASE C777.06C-RELATED"/>
    <property type="match status" value="1"/>
</dbReference>
<evidence type="ECO:0000313" key="2">
    <source>
        <dbReference type="Proteomes" id="UP000677305"/>
    </source>
</evidence>
<dbReference type="KEGG" id="vgu:HYG85_10165"/>
<dbReference type="Gene3D" id="3.60.15.10">
    <property type="entry name" value="Ribonuclease Z/Hydroxyacylglutathione hydrolase-like"/>
    <property type="match status" value="1"/>
</dbReference>
<reference evidence="1 2" key="1">
    <citation type="submission" date="2020-07" db="EMBL/GenBank/DDBJ databases">
        <title>Vallitalea guaymasensis genome.</title>
        <authorList>
            <person name="Postec A."/>
        </authorList>
    </citation>
    <scope>NUCLEOTIDE SEQUENCE [LARGE SCALE GENOMIC DNA]</scope>
    <source>
        <strain evidence="1 2">Ra1766G1</strain>
    </source>
</reference>
<proteinExistence type="predicted"/>
<dbReference type="Pfam" id="PF23023">
    <property type="entry name" value="Anti-Pycsar_Apyc1"/>
    <property type="match status" value="1"/>
</dbReference>
<protein>
    <submittedName>
        <fullName evidence="1">MBL fold metallo-hydrolase</fullName>
    </submittedName>
</protein>
<keyword evidence="2" id="KW-1185">Reference proteome</keyword>
<gene>
    <name evidence="1" type="ORF">HYG85_10165</name>
</gene>
<dbReference type="Proteomes" id="UP000677305">
    <property type="component" value="Chromosome"/>
</dbReference>
<dbReference type="SUPFAM" id="SSF56281">
    <property type="entry name" value="Metallo-hydrolase/oxidoreductase"/>
    <property type="match status" value="1"/>
</dbReference>
<dbReference type="EMBL" id="CP058561">
    <property type="protein sequence ID" value="QUH29270.1"/>
    <property type="molecule type" value="Genomic_DNA"/>
</dbReference>